<evidence type="ECO:0000313" key="4">
    <source>
        <dbReference type="EMBL" id="SMO58672.1"/>
    </source>
</evidence>
<name>A0A521CGY9_9SPHI</name>
<dbReference type="EMBL" id="FXSZ01000004">
    <property type="protein sequence ID" value="SMO58672.1"/>
    <property type="molecule type" value="Genomic_DNA"/>
</dbReference>
<dbReference type="PANTHER" id="PTHR46401:SF2">
    <property type="entry name" value="GLYCOSYLTRANSFERASE WBBK-RELATED"/>
    <property type="match status" value="1"/>
</dbReference>
<sequence length="378" mass="43233">MNDLKIGFDAKRLFQNYTGLGNYSRMVVGALQQYYPDNKYHLFTPKVISNNETEAFLKCNNSIIHQPEGIFKSLKSVWRTFQIPQLANRVNLDIYHGLSHELPIGLSSKVRSVVTIHDLIFMRYPELFNPIDRAIYLRKWKYACKHADRIVAISKQTKNDLINMLGISENKIDVVYQGCAEQFKIKSTNEYKTEIKLKYKLPDKYLLYVGTIEKRKNLLALLKALTCLPEDIMLVVLGKPTSYFSDEVKPFVAKHKLENRIVFIHKAKYEELPPLYQLATVFLYPSVFEGFGIPILEALKSEVPVITSSGSCFSEAGGPGSIYIHPEDYDGLAAAIKKVWNDKAIQSEMIAKGLEYSLKFDDSKIAQDMMMVYQNLLS</sequence>
<dbReference type="SUPFAM" id="SSF53756">
    <property type="entry name" value="UDP-Glycosyltransferase/glycogen phosphorylase"/>
    <property type="match status" value="1"/>
</dbReference>
<dbReference type="PANTHER" id="PTHR46401">
    <property type="entry name" value="GLYCOSYLTRANSFERASE WBBK-RELATED"/>
    <property type="match status" value="1"/>
</dbReference>
<evidence type="ECO:0000259" key="3">
    <source>
        <dbReference type="Pfam" id="PF13439"/>
    </source>
</evidence>
<feature type="domain" description="Glycosyl transferase family 1" evidence="2">
    <location>
        <begin position="200"/>
        <end position="353"/>
    </location>
</feature>
<dbReference type="Pfam" id="PF13439">
    <property type="entry name" value="Glyco_transf_4"/>
    <property type="match status" value="1"/>
</dbReference>
<dbReference type="InterPro" id="IPR028098">
    <property type="entry name" value="Glyco_trans_4-like_N"/>
</dbReference>
<feature type="domain" description="Glycosyltransferase subfamily 4-like N-terminal" evidence="3">
    <location>
        <begin position="39"/>
        <end position="178"/>
    </location>
</feature>
<dbReference type="GO" id="GO:0016757">
    <property type="term" value="F:glycosyltransferase activity"/>
    <property type="evidence" value="ECO:0007669"/>
    <property type="project" value="InterPro"/>
</dbReference>
<dbReference type="CDD" id="cd03809">
    <property type="entry name" value="GT4_MtfB-like"/>
    <property type="match status" value="1"/>
</dbReference>
<dbReference type="Gene3D" id="3.40.50.2000">
    <property type="entry name" value="Glycogen Phosphorylase B"/>
    <property type="match status" value="2"/>
</dbReference>
<organism evidence="4 5">
    <name type="scientific">Solitalea koreensis</name>
    <dbReference type="NCBI Taxonomy" id="543615"/>
    <lineage>
        <taxon>Bacteria</taxon>
        <taxon>Pseudomonadati</taxon>
        <taxon>Bacteroidota</taxon>
        <taxon>Sphingobacteriia</taxon>
        <taxon>Sphingobacteriales</taxon>
        <taxon>Sphingobacteriaceae</taxon>
        <taxon>Solitalea</taxon>
    </lineage>
</organism>
<gene>
    <name evidence="4" type="ORF">SAMN06265350_10456</name>
</gene>
<dbReference type="AlphaFoldDB" id="A0A521CGY9"/>
<proteinExistence type="predicted"/>
<keyword evidence="1 4" id="KW-0808">Transferase</keyword>
<accession>A0A521CGY9</accession>
<evidence type="ECO:0000313" key="5">
    <source>
        <dbReference type="Proteomes" id="UP000315971"/>
    </source>
</evidence>
<dbReference type="OrthoDB" id="9801609at2"/>
<dbReference type="Pfam" id="PF00534">
    <property type="entry name" value="Glycos_transf_1"/>
    <property type="match status" value="1"/>
</dbReference>
<evidence type="ECO:0000259" key="2">
    <source>
        <dbReference type="Pfam" id="PF00534"/>
    </source>
</evidence>
<dbReference type="InterPro" id="IPR001296">
    <property type="entry name" value="Glyco_trans_1"/>
</dbReference>
<protein>
    <submittedName>
        <fullName evidence="4">Glycosyltransferase involved in cell wall bisynthesis</fullName>
    </submittedName>
</protein>
<dbReference type="Proteomes" id="UP000315971">
    <property type="component" value="Unassembled WGS sequence"/>
</dbReference>
<evidence type="ECO:0000256" key="1">
    <source>
        <dbReference type="ARBA" id="ARBA00022679"/>
    </source>
</evidence>
<keyword evidence="5" id="KW-1185">Reference proteome</keyword>
<dbReference type="RefSeq" id="WP_142602953.1">
    <property type="nucleotide sequence ID" value="NZ_FXSZ01000004.1"/>
</dbReference>
<reference evidence="4 5" key="1">
    <citation type="submission" date="2017-05" db="EMBL/GenBank/DDBJ databases">
        <authorList>
            <person name="Varghese N."/>
            <person name="Submissions S."/>
        </authorList>
    </citation>
    <scope>NUCLEOTIDE SEQUENCE [LARGE SCALE GENOMIC DNA]</scope>
    <source>
        <strain evidence="4 5">DSM 21342</strain>
    </source>
</reference>